<evidence type="ECO:0000313" key="2">
    <source>
        <dbReference type="EMBL" id="QBQ36921.1"/>
    </source>
</evidence>
<keyword evidence="3" id="KW-1185">Reference proteome</keyword>
<evidence type="ECO:0000259" key="1">
    <source>
        <dbReference type="Pfam" id="PF11008"/>
    </source>
</evidence>
<protein>
    <submittedName>
        <fullName evidence="2">DUF2846 domain-containing protein</fullName>
    </submittedName>
</protein>
<name>A0ABX5SBS5_9BURK</name>
<sequence>MAGPRQGPTGGLLPAGRTRFFAVAHAAVTPLTKPGITNEKHSETGRHRPAGALTGCAATGPKFDEQQANTPKLAADQGRVYFYRVNSMVGAAVQPDIKLDGAVVGESKPGGYIYADTSAGSHEAGTSTEATNNLSFVLDKGETKYVRTSVSMGLMVGRVKPELVGQEEALKEIAELSYIGKPAK</sequence>
<dbReference type="Pfam" id="PF11008">
    <property type="entry name" value="DUF2846"/>
    <property type="match status" value="1"/>
</dbReference>
<evidence type="ECO:0000313" key="3">
    <source>
        <dbReference type="Proteomes" id="UP000294359"/>
    </source>
</evidence>
<dbReference type="Proteomes" id="UP000294359">
    <property type="component" value="Chromosome"/>
</dbReference>
<dbReference type="EMBL" id="CP038026">
    <property type="protein sequence ID" value="QBQ36921.1"/>
    <property type="molecule type" value="Genomic_DNA"/>
</dbReference>
<dbReference type="InterPro" id="IPR022548">
    <property type="entry name" value="DUF2846"/>
</dbReference>
<reference evidence="2 3" key="1">
    <citation type="submission" date="2019-03" db="EMBL/GenBank/DDBJ databases">
        <title>Draft Genome Sequences of Six Type Strains of the Genus Massilia.</title>
        <authorList>
            <person name="Miess H."/>
            <person name="Frediansyhah A."/>
            <person name="Gross H."/>
        </authorList>
    </citation>
    <scope>NUCLEOTIDE SEQUENCE [LARGE SCALE GENOMIC DNA]</scope>
    <source>
        <strain evidence="2 3">DSM 17505</strain>
    </source>
</reference>
<gene>
    <name evidence="2" type="ORF">E1742_12650</name>
</gene>
<accession>A0ABX5SBS5</accession>
<dbReference type="RefSeq" id="WP_134385291.1">
    <property type="nucleotide sequence ID" value="NZ_BMWW01000011.1"/>
</dbReference>
<organism evidence="2 3">
    <name type="scientific">Pseudoduganella plicata</name>
    <dbReference type="NCBI Taxonomy" id="321984"/>
    <lineage>
        <taxon>Bacteria</taxon>
        <taxon>Pseudomonadati</taxon>
        <taxon>Pseudomonadota</taxon>
        <taxon>Betaproteobacteria</taxon>
        <taxon>Burkholderiales</taxon>
        <taxon>Oxalobacteraceae</taxon>
        <taxon>Telluria group</taxon>
        <taxon>Pseudoduganella</taxon>
    </lineage>
</organism>
<feature type="domain" description="DUF2846" evidence="1">
    <location>
        <begin position="75"/>
        <end position="153"/>
    </location>
</feature>
<proteinExistence type="predicted"/>